<gene>
    <name evidence="4" type="ORF">AB0887_37695</name>
</gene>
<dbReference type="InterPro" id="IPR000421">
    <property type="entry name" value="FA58C"/>
</dbReference>
<dbReference type="NCBIfam" id="NF047619">
    <property type="entry name" value="NADase_discoid"/>
    <property type="match status" value="1"/>
</dbReference>
<feature type="domain" description="F5/8 type C" evidence="3">
    <location>
        <begin position="296"/>
        <end position="452"/>
    </location>
</feature>
<reference evidence="4 5" key="1">
    <citation type="submission" date="2024-06" db="EMBL/GenBank/DDBJ databases">
        <title>The Natural Products Discovery Center: Release of the First 8490 Sequenced Strains for Exploring Actinobacteria Biosynthetic Diversity.</title>
        <authorList>
            <person name="Kalkreuter E."/>
            <person name="Kautsar S.A."/>
            <person name="Yang D."/>
            <person name="Bader C.D."/>
            <person name="Teijaro C.N."/>
            <person name="Fluegel L."/>
            <person name="Davis C.M."/>
            <person name="Simpson J.R."/>
            <person name="Lauterbach L."/>
            <person name="Steele A.D."/>
            <person name="Gui C."/>
            <person name="Meng S."/>
            <person name="Li G."/>
            <person name="Viehrig K."/>
            <person name="Ye F."/>
            <person name="Su P."/>
            <person name="Kiefer A.F."/>
            <person name="Nichols A."/>
            <person name="Cepeda A.J."/>
            <person name="Yan W."/>
            <person name="Fan B."/>
            <person name="Jiang Y."/>
            <person name="Adhikari A."/>
            <person name="Zheng C.-J."/>
            <person name="Schuster L."/>
            <person name="Cowan T.M."/>
            <person name="Smanski M.J."/>
            <person name="Chevrette M.G."/>
            <person name="De Carvalho L.P.S."/>
            <person name="Shen B."/>
        </authorList>
    </citation>
    <scope>NUCLEOTIDE SEQUENCE [LARGE SCALE GENOMIC DNA]</scope>
    <source>
        <strain evidence="4 5">NPDC047833</strain>
    </source>
</reference>
<feature type="compositionally biased region" description="Pro residues" evidence="1">
    <location>
        <begin position="65"/>
        <end position="76"/>
    </location>
</feature>
<proteinExistence type="predicted"/>
<dbReference type="RefSeq" id="WP_359773703.1">
    <property type="nucleotide sequence ID" value="NZ_JBEYRR010000001.1"/>
</dbReference>
<feature type="region of interest" description="Disordered" evidence="1">
    <location>
        <begin position="1"/>
        <end position="230"/>
    </location>
</feature>
<keyword evidence="2" id="KW-1133">Transmembrane helix</keyword>
<sequence>MPEQPEQSETDPMPHSPSHTPPTSSCPECGTPARQRGQSFCDSCGAFLRWDTPAGPVNTAAQDGPPAPGTPAPPRPRQAGASDHSGPARPESAPSAPAAPESGTPATPGPASAPAPGAADTTVPLPTTGPPESTAGPAPTSSSSSDGSAPGGSARGDSSPDGGTPPRGSSSGSGMSDTAIRSLLVPVPEASGAAPAETPGGVLPGRPEAARPRVRQPAVPAEPESGAPCRGCGTPNAARRHFCRSCATPLKDSAAPTAEGPYAGQRPRLHRDRTRWIARAVGAAVVVGLVVGGIFGGPPAARAVQDHFAKRVPVHPTGSSASHSAAKQPAKLAFDGYSNTWWGTGYAGDSAGQWIQADFGQPTDLLNLLITPGTSPRTAQAAQQARPMEFDLVVSDSAGKEHTMHRRINDGGVQKIDVRVRDAVTARLILRSAYGAADNRQVAIAELEFFGRSARQ</sequence>
<dbReference type="InterPro" id="IPR057561">
    <property type="entry name" value="NADase_transloc"/>
</dbReference>
<organism evidence="4 5">
    <name type="scientific">Streptomyces huasconensis</name>
    <dbReference type="NCBI Taxonomy" id="1854574"/>
    <lineage>
        <taxon>Bacteria</taxon>
        <taxon>Bacillati</taxon>
        <taxon>Actinomycetota</taxon>
        <taxon>Actinomycetes</taxon>
        <taxon>Kitasatosporales</taxon>
        <taxon>Streptomycetaceae</taxon>
        <taxon>Streptomyces</taxon>
    </lineage>
</organism>
<keyword evidence="5" id="KW-1185">Reference proteome</keyword>
<protein>
    <submittedName>
        <fullName evidence="4">Discoidin domain-containing protein</fullName>
    </submittedName>
</protein>
<evidence type="ECO:0000313" key="4">
    <source>
        <dbReference type="EMBL" id="MEW2367644.1"/>
    </source>
</evidence>
<evidence type="ECO:0000256" key="2">
    <source>
        <dbReference type="SAM" id="Phobius"/>
    </source>
</evidence>
<dbReference type="PROSITE" id="PS50022">
    <property type="entry name" value="FA58C_3"/>
    <property type="match status" value="1"/>
</dbReference>
<accession>A0ABV3M7G2</accession>
<dbReference type="EMBL" id="JBEYRS010000028">
    <property type="protein sequence ID" value="MEW2367644.1"/>
    <property type="molecule type" value="Genomic_DNA"/>
</dbReference>
<feature type="transmembrane region" description="Helical" evidence="2">
    <location>
        <begin position="276"/>
        <end position="295"/>
    </location>
</feature>
<dbReference type="Proteomes" id="UP001553843">
    <property type="component" value="Unassembled WGS sequence"/>
</dbReference>
<name>A0ABV3M7G2_9ACTN</name>
<keyword evidence="2" id="KW-0812">Transmembrane</keyword>
<dbReference type="SUPFAM" id="SSF49785">
    <property type="entry name" value="Galactose-binding domain-like"/>
    <property type="match status" value="1"/>
</dbReference>
<dbReference type="Pfam" id="PF00754">
    <property type="entry name" value="F5_F8_type_C"/>
    <property type="match status" value="1"/>
</dbReference>
<evidence type="ECO:0000313" key="5">
    <source>
        <dbReference type="Proteomes" id="UP001553843"/>
    </source>
</evidence>
<feature type="compositionally biased region" description="Low complexity" evidence="1">
    <location>
        <begin position="77"/>
        <end position="106"/>
    </location>
</feature>
<feature type="compositionally biased region" description="Low complexity" evidence="1">
    <location>
        <begin position="155"/>
        <end position="177"/>
    </location>
</feature>
<dbReference type="Gene3D" id="2.60.120.260">
    <property type="entry name" value="Galactose-binding domain-like"/>
    <property type="match status" value="1"/>
</dbReference>
<feature type="compositionally biased region" description="Low complexity" evidence="1">
    <location>
        <begin position="130"/>
        <end position="148"/>
    </location>
</feature>
<evidence type="ECO:0000259" key="3">
    <source>
        <dbReference type="PROSITE" id="PS50022"/>
    </source>
</evidence>
<keyword evidence="2" id="KW-0472">Membrane</keyword>
<evidence type="ECO:0000256" key="1">
    <source>
        <dbReference type="SAM" id="MobiDB-lite"/>
    </source>
</evidence>
<feature type="compositionally biased region" description="Low complexity" evidence="1">
    <location>
        <begin position="16"/>
        <end position="25"/>
    </location>
</feature>
<comment type="caution">
    <text evidence="4">The sequence shown here is derived from an EMBL/GenBank/DDBJ whole genome shotgun (WGS) entry which is preliminary data.</text>
</comment>
<dbReference type="InterPro" id="IPR008979">
    <property type="entry name" value="Galactose-bd-like_sf"/>
</dbReference>